<organism evidence="2 3">
    <name type="scientific">Sphingomonas caseinilyticus</name>
    <dbReference type="NCBI Taxonomy" id="2908205"/>
    <lineage>
        <taxon>Bacteria</taxon>
        <taxon>Pseudomonadati</taxon>
        <taxon>Pseudomonadota</taxon>
        <taxon>Alphaproteobacteria</taxon>
        <taxon>Sphingomonadales</taxon>
        <taxon>Sphingomonadaceae</taxon>
        <taxon>Sphingomonas</taxon>
    </lineage>
</organism>
<gene>
    <name evidence="2" type="ORF">LZ496_08975</name>
</gene>
<reference evidence="2 3" key="1">
    <citation type="submission" date="2022-05" db="EMBL/GenBank/DDBJ databases">
        <authorList>
            <person name="Jo J.-H."/>
            <person name="Im W.-T."/>
        </authorList>
    </citation>
    <scope>NUCLEOTIDE SEQUENCE [LARGE SCALE GENOMIC DNA]</scope>
    <source>
        <strain evidence="2 3">NSE70-1</strain>
    </source>
</reference>
<proteinExistence type="predicted"/>
<name>A0ABT0RVS3_9SPHN</name>
<comment type="caution">
    <text evidence="2">The sequence shown here is derived from an EMBL/GenBank/DDBJ whole genome shotgun (WGS) entry which is preliminary data.</text>
</comment>
<feature type="domain" description="TadE-like" evidence="1">
    <location>
        <begin position="11"/>
        <end position="52"/>
    </location>
</feature>
<accession>A0ABT0RVS3</accession>
<dbReference type="Proteomes" id="UP001203410">
    <property type="component" value="Unassembled WGS sequence"/>
</dbReference>
<evidence type="ECO:0000313" key="3">
    <source>
        <dbReference type="Proteomes" id="UP001203410"/>
    </source>
</evidence>
<evidence type="ECO:0000313" key="2">
    <source>
        <dbReference type="EMBL" id="MCL6698911.1"/>
    </source>
</evidence>
<dbReference type="RefSeq" id="WP_249904295.1">
    <property type="nucleotide sequence ID" value="NZ_JAMGBA010000002.1"/>
</dbReference>
<sequence length="197" mass="20827">MRRLLLDRTASSAAEFALVLPLLILFLLGIIDGGRYLWEVNKAEKATQAGARVAIVTDVISTGLGTQGYVGVGGLTQGDLIPASALSDLVCTRTACTCTGNCPTNFATTDSASFDRIVARMQLMMPNMSANNVTITYRGSGLGFAGDPNGMEIAPLVTVQLSNIRFKPLVLFNFATITLPPFRTTLTSEDSSGTVSN</sequence>
<protein>
    <submittedName>
        <fullName evidence="2">Pilus assembly protein</fullName>
    </submittedName>
</protein>
<dbReference type="Pfam" id="PF07811">
    <property type="entry name" value="TadE"/>
    <property type="match status" value="1"/>
</dbReference>
<dbReference type="EMBL" id="JAMGBA010000002">
    <property type="protein sequence ID" value="MCL6698911.1"/>
    <property type="molecule type" value="Genomic_DNA"/>
</dbReference>
<keyword evidence="3" id="KW-1185">Reference proteome</keyword>
<evidence type="ECO:0000259" key="1">
    <source>
        <dbReference type="Pfam" id="PF07811"/>
    </source>
</evidence>
<dbReference type="InterPro" id="IPR012495">
    <property type="entry name" value="TadE-like_dom"/>
</dbReference>